<feature type="transmembrane region" description="Helical" evidence="8">
    <location>
        <begin position="137"/>
        <end position="161"/>
    </location>
</feature>
<feature type="transmembrane region" description="Helical" evidence="8">
    <location>
        <begin position="55"/>
        <end position="77"/>
    </location>
</feature>
<feature type="transmembrane region" description="Helical" evidence="8">
    <location>
        <begin position="220"/>
        <end position="242"/>
    </location>
</feature>
<proteinExistence type="inferred from homology"/>
<keyword evidence="3" id="KW-1003">Cell membrane</keyword>
<comment type="similarity">
    <text evidence="2">Belongs to the ArsB family.</text>
</comment>
<keyword evidence="6 8" id="KW-1133">Transmembrane helix</keyword>
<feature type="transmembrane region" description="Helical" evidence="8">
    <location>
        <begin position="97"/>
        <end position="125"/>
    </location>
</feature>
<comment type="caution">
    <text evidence="9">The sequence shown here is derived from an EMBL/GenBank/DDBJ whole genome shotgun (WGS) entry which is preliminary data.</text>
</comment>
<accession>A0A017RXS1</accession>
<name>A0A017RXS1_9CLOT</name>
<reference evidence="9 10" key="1">
    <citation type="journal article" date="2014" name="Genome Announc.">
        <title>Draft Genome Sequence of Fervidicella metallireducens Strain AeBT, an Iron-Reducing Thermoanaerobe from the Great Artesian Basin.</title>
        <authorList>
            <person name="Patel B.K."/>
        </authorList>
    </citation>
    <scope>NUCLEOTIDE SEQUENCE [LARGE SCALE GENOMIC DNA]</scope>
    <source>
        <strain evidence="9 10">AeB</strain>
    </source>
</reference>
<comment type="subcellular location">
    <subcellularLocation>
        <location evidence="1">Cell membrane</location>
        <topology evidence="1">Multi-pass membrane protein</topology>
    </subcellularLocation>
</comment>
<dbReference type="GO" id="GO:0015105">
    <property type="term" value="F:arsenite transmembrane transporter activity"/>
    <property type="evidence" value="ECO:0007669"/>
    <property type="project" value="InterPro"/>
</dbReference>
<evidence type="ECO:0000256" key="4">
    <source>
        <dbReference type="ARBA" id="ARBA00022692"/>
    </source>
</evidence>
<protein>
    <submittedName>
        <fullName evidence="9">Arylsulfatase</fullName>
    </submittedName>
</protein>
<dbReference type="STRING" id="1403537.Q428_03675"/>
<evidence type="ECO:0000256" key="5">
    <source>
        <dbReference type="ARBA" id="ARBA00022849"/>
    </source>
</evidence>
<feature type="transmembrane region" description="Helical" evidence="8">
    <location>
        <begin position="280"/>
        <end position="299"/>
    </location>
</feature>
<feature type="transmembrane region" description="Helical" evidence="8">
    <location>
        <begin position="319"/>
        <end position="341"/>
    </location>
</feature>
<dbReference type="Proteomes" id="UP000019681">
    <property type="component" value="Unassembled WGS sequence"/>
</dbReference>
<organism evidence="9 10">
    <name type="scientific">Fervidicella metallireducens AeB</name>
    <dbReference type="NCBI Taxonomy" id="1403537"/>
    <lineage>
        <taxon>Bacteria</taxon>
        <taxon>Bacillati</taxon>
        <taxon>Bacillota</taxon>
        <taxon>Clostridia</taxon>
        <taxon>Eubacteriales</taxon>
        <taxon>Clostridiaceae</taxon>
        <taxon>Fervidicella</taxon>
    </lineage>
</organism>
<feature type="transmembrane region" description="Helical" evidence="8">
    <location>
        <begin position="181"/>
        <end position="200"/>
    </location>
</feature>
<feature type="transmembrane region" description="Helical" evidence="8">
    <location>
        <begin position="407"/>
        <end position="427"/>
    </location>
</feature>
<dbReference type="GO" id="GO:0005886">
    <property type="term" value="C:plasma membrane"/>
    <property type="evidence" value="ECO:0007669"/>
    <property type="project" value="UniProtKB-SubCell"/>
</dbReference>
<keyword evidence="5" id="KW-0059">Arsenical resistance</keyword>
<evidence type="ECO:0000256" key="2">
    <source>
        <dbReference type="ARBA" id="ARBA00006433"/>
    </source>
</evidence>
<dbReference type="PRINTS" id="PR00758">
    <property type="entry name" value="ARSENICPUMP"/>
</dbReference>
<dbReference type="Pfam" id="PF02040">
    <property type="entry name" value="ArsB"/>
    <property type="match status" value="1"/>
</dbReference>
<dbReference type="AlphaFoldDB" id="A0A017RXS1"/>
<evidence type="ECO:0000256" key="7">
    <source>
        <dbReference type="ARBA" id="ARBA00023136"/>
    </source>
</evidence>
<keyword evidence="4 8" id="KW-0812">Transmembrane</keyword>
<keyword evidence="7 8" id="KW-0472">Membrane</keyword>
<gene>
    <name evidence="9" type="ORF">Q428_03675</name>
</gene>
<dbReference type="CDD" id="cd01118">
    <property type="entry name" value="ArsB_permease"/>
    <property type="match status" value="1"/>
</dbReference>
<sequence length="428" mass="47305">MNFYIAIIIFTLTLAFVIIKPFKLGQAVYAAFFAVLVVAFKIVSFSDIGTVVNNVWNAGFSLISIMIISSILDEIGFFKWAALTMALTAEGQGKKLFLYIILLGAMISIFFNNDGTIIILTPIVYEIIKALGFKEKNILPFIFACSFIADAASIPLVVSNLANIINADILGLSFNYYLSKMLIPGLTVIIGITFMLFLYYKKNIVNHYNPRDIGNPDDVITDWGMFNIGVLVLFSVIIGYFIASKHKIPVSLISIFGAVALLVFGKVKKSIEITKILKKAPWDILIFAFSMYLIVFGLYKNGFNEILLNILLKVQNNNNLLIAIYSGFVSTISACTMNNLPSVMLGAFTISDPRFTEMSKEIIAFSSIIGNDLGAKLTPIGSLATILWFDILKLKGVEISWLDYTKAALYVVTPVLVMSLVVLGFMFS</sequence>
<evidence type="ECO:0000256" key="3">
    <source>
        <dbReference type="ARBA" id="ARBA00022475"/>
    </source>
</evidence>
<dbReference type="PANTHER" id="PTHR43302:SF5">
    <property type="entry name" value="TRANSPORTER ARSB-RELATED"/>
    <property type="match status" value="1"/>
</dbReference>
<evidence type="ECO:0000313" key="10">
    <source>
        <dbReference type="Proteomes" id="UP000019681"/>
    </source>
</evidence>
<feature type="transmembrane region" description="Helical" evidence="8">
    <location>
        <begin position="248"/>
        <end position="268"/>
    </location>
</feature>
<dbReference type="GO" id="GO:0046685">
    <property type="term" value="P:response to arsenic-containing substance"/>
    <property type="evidence" value="ECO:0007669"/>
    <property type="project" value="UniProtKB-KW"/>
</dbReference>
<evidence type="ECO:0000256" key="6">
    <source>
        <dbReference type="ARBA" id="ARBA00022989"/>
    </source>
</evidence>
<evidence type="ECO:0000256" key="1">
    <source>
        <dbReference type="ARBA" id="ARBA00004651"/>
    </source>
</evidence>
<evidence type="ECO:0000256" key="8">
    <source>
        <dbReference type="SAM" id="Phobius"/>
    </source>
</evidence>
<evidence type="ECO:0000313" key="9">
    <source>
        <dbReference type="EMBL" id="EYE89204.1"/>
    </source>
</evidence>
<dbReference type="EMBL" id="AZQP01000007">
    <property type="protein sequence ID" value="EYE89204.1"/>
    <property type="molecule type" value="Genomic_DNA"/>
</dbReference>
<feature type="transmembrane region" description="Helical" evidence="8">
    <location>
        <begin position="25"/>
        <end position="43"/>
    </location>
</feature>
<dbReference type="OrthoDB" id="9774335at2"/>
<dbReference type="InterPro" id="IPR000802">
    <property type="entry name" value="Arsenical_pump_ArsB"/>
</dbReference>
<dbReference type="PANTHER" id="PTHR43302">
    <property type="entry name" value="TRANSPORTER ARSB-RELATED"/>
    <property type="match status" value="1"/>
</dbReference>
<dbReference type="RefSeq" id="WP_035378256.1">
    <property type="nucleotide sequence ID" value="NZ_AZQP01000007.1"/>
</dbReference>
<keyword evidence="10" id="KW-1185">Reference proteome</keyword>